<organism evidence="2 3">
    <name type="scientific">Lactuca saligna</name>
    <name type="common">Willowleaf lettuce</name>
    <dbReference type="NCBI Taxonomy" id="75948"/>
    <lineage>
        <taxon>Eukaryota</taxon>
        <taxon>Viridiplantae</taxon>
        <taxon>Streptophyta</taxon>
        <taxon>Embryophyta</taxon>
        <taxon>Tracheophyta</taxon>
        <taxon>Spermatophyta</taxon>
        <taxon>Magnoliopsida</taxon>
        <taxon>eudicotyledons</taxon>
        <taxon>Gunneridae</taxon>
        <taxon>Pentapetalae</taxon>
        <taxon>asterids</taxon>
        <taxon>campanulids</taxon>
        <taxon>Asterales</taxon>
        <taxon>Asteraceae</taxon>
        <taxon>Cichorioideae</taxon>
        <taxon>Cichorieae</taxon>
        <taxon>Lactucinae</taxon>
        <taxon>Lactuca</taxon>
    </lineage>
</organism>
<evidence type="ECO:0000313" key="3">
    <source>
        <dbReference type="Proteomes" id="UP001177003"/>
    </source>
</evidence>
<name>A0AA36E5G2_LACSI</name>
<keyword evidence="1" id="KW-0175">Coiled coil</keyword>
<accession>A0AA36E5G2</accession>
<dbReference type="AlphaFoldDB" id="A0AA36E5G2"/>
<keyword evidence="3" id="KW-1185">Reference proteome</keyword>
<dbReference type="EMBL" id="OX465080">
    <property type="protein sequence ID" value="CAI9282882.1"/>
    <property type="molecule type" value="Genomic_DNA"/>
</dbReference>
<proteinExistence type="predicted"/>
<protein>
    <submittedName>
        <fullName evidence="2">Uncharacterized protein</fullName>
    </submittedName>
</protein>
<evidence type="ECO:0000313" key="2">
    <source>
        <dbReference type="EMBL" id="CAI9282882.1"/>
    </source>
</evidence>
<gene>
    <name evidence="2" type="ORF">LSALG_LOCUS22503</name>
</gene>
<feature type="coiled-coil region" evidence="1">
    <location>
        <begin position="7"/>
        <end position="41"/>
    </location>
</feature>
<reference evidence="2" key="1">
    <citation type="submission" date="2023-04" db="EMBL/GenBank/DDBJ databases">
        <authorList>
            <person name="Vijverberg K."/>
            <person name="Xiong W."/>
            <person name="Schranz E."/>
        </authorList>
    </citation>
    <scope>NUCLEOTIDE SEQUENCE</scope>
</reference>
<evidence type="ECO:0000256" key="1">
    <source>
        <dbReference type="SAM" id="Coils"/>
    </source>
</evidence>
<dbReference type="Proteomes" id="UP001177003">
    <property type="component" value="Chromosome 4"/>
</dbReference>
<sequence>MVMKKNAEKIVLENKTMEDKLKNLKENKPRRKELKEQAKRDEELDALNALKAKFDAEDKFFEEILASKKVMFPEWIVDQIQEEAINNPNLYWLETQTSFSITNDLECQLDFLISAKVFQF</sequence>